<evidence type="ECO:0000313" key="1">
    <source>
        <dbReference type="EMBL" id="GAC66963.1"/>
    </source>
</evidence>
<dbReference type="AlphaFoldDB" id="M0QEE6"/>
<dbReference type="OrthoDB" id="1122317at2"/>
<dbReference type="STRING" id="1223545.GS4_05_01750"/>
<keyword evidence="1" id="KW-0560">Oxidoreductase</keyword>
<dbReference type="eggNOG" id="ENOG5030G1W">
    <property type="taxonomic scope" value="Bacteria"/>
</dbReference>
<name>M0QEE6_9ACTN</name>
<organism evidence="1 2">
    <name type="scientific">Gordonia soli NBRC 108243</name>
    <dbReference type="NCBI Taxonomy" id="1223545"/>
    <lineage>
        <taxon>Bacteria</taxon>
        <taxon>Bacillati</taxon>
        <taxon>Actinomycetota</taxon>
        <taxon>Actinomycetes</taxon>
        <taxon>Mycobacteriales</taxon>
        <taxon>Gordoniaceae</taxon>
        <taxon>Gordonia</taxon>
    </lineage>
</organism>
<keyword evidence="1" id="KW-0503">Monooxygenase</keyword>
<dbReference type="CDD" id="cd21650">
    <property type="entry name" value="CrtA-like"/>
    <property type="match status" value="1"/>
</dbReference>
<sequence>MTSTAGPVVELRVWGVDRVATALGRMATGRRALARTPGVRFAKLLGTASGDSFTLAGADARHWAALTVWEDDAAARAGKDAHAVRQWRSASSEELRISMRPIRSRGTWSGVDPFTDVDSHGSATSWPGPVAALTRARLRPTRMLSFWRAVPPVAAALGHADGVRLALGVGEFPIGVQGTFSVWDSADALADFAYRTTAHRGAIRDTTQRRWYAEEMFTRLAVTGVEGTYRGRPA</sequence>
<gene>
    <name evidence="1" type="ORF">GS4_05_01750</name>
</gene>
<comment type="caution">
    <text evidence="1">The sequence shown here is derived from an EMBL/GenBank/DDBJ whole genome shotgun (WGS) entry which is preliminary data.</text>
</comment>
<dbReference type="GO" id="GO:0004497">
    <property type="term" value="F:monooxygenase activity"/>
    <property type="evidence" value="ECO:0007669"/>
    <property type="project" value="UniProtKB-KW"/>
</dbReference>
<dbReference type="EMBL" id="BANX01000005">
    <property type="protein sequence ID" value="GAC66963.1"/>
    <property type="molecule type" value="Genomic_DNA"/>
</dbReference>
<reference evidence="1 2" key="1">
    <citation type="submission" date="2013-01" db="EMBL/GenBank/DDBJ databases">
        <title>Whole genome shotgun sequence of Gordonia soli NBRC 108243.</title>
        <authorList>
            <person name="Isaki-Nakamura S."/>
            <person name="Hosoyama A."/>
            <person name="Tsuchikane K."/>
            <person name="Ando Y."/>
            <person name="Baba S."/>
            <person name="Ohji S."/>
            <person name="Hamada M."/>
            <person name="Tamura T."/>
            <person name="Yamazoe A."/>
            <person name="Yamazaki S."/>
            <person name="Fujita N."/>
        </authorList>
    </citation>
    <scope>NUCLEOTIDE SEQUENCE [LARGE SCALE GENOMIC DNA]</scope>
    <source>
        <strain evidence="1 2">NBRC 108243</strain>
    </source>
</reference>
<dbReference type="RefSeq" id="WP_007617682.1">
    <property type="nucleotide sequence ID" value="NZ_BANX01000005.1"/>
</dbReference>
<keyword evidence="2" id="KW-1185">Reference proteome</keyword>
<dbReference type="InterPro" id="IPR049574">
    <property type="entry name" value="CrtA-like"/>
</dbReference>
<proteinExistence type="predicted"/>
<protein>
    <submittedName>
        <fullName evidence="1">Putative monooxygenase</fullName>
    </submittedName>
</protein>
<dbReference type="Proteomes" id="UP000011666">
    <property type="component" value="Unassembled WGS sequence"/>
</dbReference>
<evidence type="ECO:0000313" key="2">
    <source>
        <dbReference type="Proteomes" id="UP000011666"/>
    </source>
</evidence>
<accession>M0QEE6</accession>